<dbReference type="AlphaFoldDB" id="A0AAV6P5U6"/>
<feature type="region of interest" description="Disordered" evidence="1">
    <location>
        <begin position="35"/>
        <end position="79"/>
    </location>
</feature>
<proteinExistence type="predicted"/>
<feature type="non-terminal residue" evidence="2">
    <location>
        <position position="1"/>
    </location>
</feature>
<evidence type="ECO:0008006" key="4">
    <source>
        <dbReference type="Google" id="ProtNLM"/>
    </source>
</evidence>
<feature type="compositionally biased region" description="Basic and acidic residues" evidence="1">
    <location>
        <begin position="167"/>
        <end position="176"/>
    </location>
</feature>
<feature type="region of interest" description="Disordered" evidence="1">
    <location>
        <begin position="94"/>
        <end position="176"/>
    </location>
</feature>
<evidence type="ECO:0000313" key="3">
    <source>
        <dbReference type="Proteomes" id="UP000685013"/>
    </source>
</evidence>
<dbReference type="Proteomes" id="UP000685013">
    <property type="component" value="Chromosome 2"/>
</dbReference>
<evidence type="ECO:0000313" key="2">
    <source>
        <dbReference type="EMBL" id="KAG6606253.1"/>
    </source>
</evidence>
<feature type="compositionally biased region" description="Basic residues" evidence="1">
    <location>
        <begin position="47"/>
        <end position="60"/>
    </location>
</feature>
<sequence>MSNLIQESAEPQNPEQQHFDSRFSTLCLNPGGTHHRRPPLCSSCGRRPPRCAATHKKRRSPTQIQDPTATTKKHLLDPKQHNLTSFSKIDLPIPFGPSSAHPTPFSPLSRSVSDPTEARNFSPPSPAKRLCPNSALPPLPLRRTVSDPTPSTDKTSVSPLTIGRVNDSIKEDSPDSKRLRKIKDRLKEMNEWWNEVMSEQEHEEEKRDEKNETKKKVECCKEEEDEEETVGVERVGDSLELRLKCPCGKGFEILLSGTSCFYKLL</sequence>
<gene>
    <name evidence="2" type="ORF">SDJN03_03570</name>
</gene>
<name>A0AAV6P5U6_9ROSI</name>
<reference evidence="2 3" key="1">
    <citation type="journal article" date="2021" name="Hortic Res">
        <title>The domestication of Cucurbita argyrosperma as revealed by the genome of its wild relative.</title>
        <authorList>
            <person name="Barrera-Redondo J."/>
            <person name="Sanchez-de la Vega G."/>
            <person name="Aguirre-Liguori J.A."/>
            <person name="Castellanos-Morales G."/>
            <person name="Gutierrez-Guerrero Y.T."/>
            <person name="Aguirre-Dugua X."/>
            <person name="Aguirre-Planter E."/>
            <person name="Tenaillon M.I."/>
            <person name="Lira-Saade R."/>
            <person name="Eguiarte L.E."/>
        </authorList>
    </citation>
    <scope>NUCLEOTIDE SEQUENCE [LARGE SCALE GENOMIC DNA]</scope>
    <source>
        <strain evidence="2">JBR-2021</strain>
    </source>
</reference>
<protein>
    <recommendedName>
        <fullName evidence="4">Proline-, glutamic acid- and leucine-rich protein 1-like</fullName>
    </recommendedName>
</protein>
<keyword evidence="3" id="KW-1185">Reference proteome</keyword>
<organism evidence="2 3">
    <name type="scientific">Cucurbita argyrosperma subsp. sororia</name>
    <dbReference type="NCBI Taxonomy" id="37648"/>
    <lineage>
        <taxon>Eukaryota</taxon>
        <taxon>Viridiplantae</taxon>
        <taxon>Streptophyta</taxon>
        <taxon>Embryophyta</taxon>
        <taxon>Tracheophyta</taxon>
        <taxon>Spermatophyta</taxon>
        <taxon>Magnoliopsida</taxon>
        <taxon>eudicotyledons</taxon>
        <taxon>Gunneridae</taxon>
        <taxon>Pentapetalae</taxon>
        <taxon>rosids</taxon>
        <taxon>fabids</taxon>
        <taxon>Cucurbitales</taxon>
        <taxon>Cucurbitaceae</taxon>
        <taxon>Cucurbiteae</taxon>
        <taxon>Cucurbita</taxon>
    </lineage>
</organism>
<evidence type="ECO:0000256" key="1">
    <source>
        <dbReference type="SAM" id="MobiDB-lite"/>
    </source>
</evidence>
<feature type="compositionally biased region" description="Polar residues" evidence="1">
    <location>
        <begin position="146"/>
        <end position="159"/>
    </location>
</feature>
<accession>A0AAV6P5U6</accession>
<dbReference type="EMBL" id="JAGKQH010000002">
    <property type="protein sequence ID" value="KAG6606253.1"/>
    <property type="molecule type" value="Genomic_DNA"/>
</dbReference>
<comment type="caution">
    <text evidence="2">The sequence shown here is derived from an EMBL/GenBank/DDBJ whole genome shotgun (WGS) entry which is preliminary data.</text>
</comment>
<feature type="compositionally biased region" description="Polar residues" evidence="1">
    <location>
        <begin position="61"/>
        <end position="70"/>
    </location>
</feature>
<feature type="region of interest" description="Disordered" evidence="1">
    <location>
        <begin position="1"/>
        <end position="20"/>
    </location>
</feature>